<accession>A0A2G9TJB4</accession>
<dbReference type="OrthoDB" id="5801899at2759"/>
<evidence type="ECO:0000313" key="2">
    <source>
        <dbReference type="Proteomes" id="UP000230423"/>
    </source>
</evidence>
<gene>
    <name evidence="1" type="ORF">TELCIR_20500</name>
</gene>
<proteinExistence type="predicted"/>
<keyword evidence="2" id="KW-1185">Reference proteome</keyword>
<dbReference type="EMBL" id="KZ362499">
    <property type="protein sequence ID" value="PIO58074.1"/>
    <property type="molecule type" value="Genomic_DNA"/>
</dbReference>
<evidence type="ECO:0000313" key="1">
    <source>
        <dbReference type="EMBL" id="PIO58074.1"/>
    </source>
</evidence>
<dbReference type="Proteomes" id="UP000230423">
    <property type="component" value="Unassembled WGS sequence"/>
</dbReference>
<name>A0A2G9TJB4_TELCI</name>
<protein>
    <submittedName>
        <fullName evidence="1">Uncharacterized protein</fullName>
    </submittedName>
</protein>
<organism evidence="1 2">
    <name type="scientific">Teladorsagia circumcincta</name>
    <name type="common">Brown stomach worm</name>
    <name type="synonym">Ostertagia circumcincta</name>
    <dbReference type="NCBI Taxonomy" id="45464"/>
    <lineage>
        <taxon>Eukaryota</taxon>
        <taxon>Metazoa</taxon>
        <taxon>Ecdysozoa</taxon>
        <taxon>Nematoda</taxon>
        <taxon>Chromadorea</taxon>
        <taxon>Rhabditida</taxon>
        <taxon>Rhabditina</taxon>
        <taxon>Rhabditomorpha</taxon>
        <taxon>Strongyloidea</taxon>
        <taxon>Trichostrongylidae</taxon>
        <taxon>Teladorsagia</taxon>
    </lineage>
</organism>
<dbReference type="AlphaFoldDB" id="A0A2G9TJB4"/>
<feature type="non-terminal residue" evidence="1">
    <location>
        <position position="1"/>
    </location>
</feature>
<reference evidence="1 2" key="1">
    <citation type="submission" date="2015-09" db="EMBL/GenBank/DDBJ databases">
        <title>Draft genome of the parasitic nematode Teladorsagia circumcincta isolate WARC Sus (inbred).</title>
        <authorList>
            <person name="Mitreva M."/>
        </authorList>
    </citation>
    <scope>NUCLEOTIDE SEQUENCE [LARGE SCALE GENOMIC DNA]</scope>
    <source>
        <strain evidence="1 2">S</strain>
    </source>
</reference>
<sequence>DLLESRSAESISRTESKSENDELYDRVLALRELCMRFLPTVRKHCVGERTEKKYLKRCEGYFSVSVPIKQGELGKPIGVDVGLGVGPYYQQNQHIGVDWMNGQVGTNFGIGVPFAGVGFNTGTGVVFPSVNTFAGYG</sequence>